<dbReference type="PANTHER" id="PTHR34846:SF10">
    <property type="entry name" value="CYTOPLASMIC PROTEIN"/>
    <property type="match status" value="1"/>
</dbReference>
<dbReference type="PATRIC" id="fig|1492898.3.peg.695"/>
<keyword evidence="3" id="KW-1185">Reference proteome</keyword>
<dbReference type="KEGG" id="fla:SY85_03175"/>
<proteinExistence type="predicted"/>
<dbReference type="PANTHER" id="PTHR34846">
    <property type="entry name" value="4-CARBOXYMUCONOLACTONE DECARBOXYLASE FAMILY PROTEIN (AFU_ORTHOLOGUE AFUA_6G11590)"/>
    <property type="match status" value="1"/>
</dbReference>
<gene>
    <name evidence="2" type="ORF">SY85_03175</name>
</gene>
<protein>
    <recommendedName>
        <fullName evidence="1">Carboxymuconolactone decarboxylase-like domain-containing protein</fullName>
    </recommendedName>
</protein>
<reference evidence="2 3" key="2">
    <citation type="journal article" date="2016" name="Int. J. Syst. Evol. Microbiol.">
        <title>Flavisolibacter tropicus sp. nov., isolated from tropical soil.</title>
        <authorList>
            <person name="Lee J.J."/>
            <person name="Kang M.S."/>
            <person name="Kim G.S."/>
            <person name="Lee C.S."/>
            <person name="Lim S."/>
            <person name="Lee J."/>
            <person name="Roh S.H."/>
            <person name="Kang H."/>
            <person name="Ha J.M."/>
            <person name="Bae S."/>
            <person name="Jung H.Y."/>
            <person name="Kim M.K."/>
        </authorList>
    </citation>
    <scope>NUCLEOTIDE SEQUENCE [LARGE SCALE GENOMIC DNA]</scope>
    <source>
        <strain evidence="2 3">LCS9</strain>
    </source>
</reference>
<dbReference type="SUPFAM" id="SSF69118">
    <property type="entry name" value="AhpD-like"/>
    <property type="match status" value="1"/>
</dbReference>
<feature type="domain" description="Carboxymuconolactone decarboxylase-like" evidence="1">
    <location>
        <begin position="12"/>
        <end position="94"/>
    </location>
</feature>
<dbReference type="AlphaFoldDB" id="A0A172U1Z7"/>
<sequence>MENRLNINQVEPQAYKAMYALEGYLASSQLKKSHKELIKIRASQINRCSFCIDMHTKDALKNGETAQRIFLLNAWNETDLFTDEEKAILAITEEVTLVHQQGLTDETYKAAEKLFDEQYIAQLIMAVVTINAWNRIAVSTNLGVEIKVDPSFTNDPHPTLQPTN</sequence>
<dbReference type="NCBIfam" id="TIGR00778">
    <property type="entry name" value="ahpD_dom"/>
    <property type="match status" value="1"/>
</dbReference>
<evidence type="ECO:0000313" key="3">
    <source>
        <dbReference type="Proteomes" id="UP000077177"/>
    </source>
</evidence>
<evidence type="ECO:0000259" key="1">
    <source>
        <dbReference type="Pfam" id="PF02627"/>
    </source>
</evidence>
<dbReference type="InterPro" id="IPR003779">
    <property type="entry name" value="CMD-like"/>
</dbReference>
<dbReference type="RefSeq" id="WP_066409284.1">
    <property type="nucleotide sequence ID" value="NZ_CP011390.1"/>
</dbReference>
<name>A0A172U1Z7_9BACT</name>
<dbReference type="InterPro" id="IPR004675">
    <property type="entry name" value="AhpD_core"/>
</dbReference>
<dbReference type="STRING" id="1492898.SY85_03175"/>
<reference evidence="3" key="1">
    <citation type="submission" date="2015-01" db="EMBL/GenBank/DDBJ databases">
        <title>Flavisolibacter sp./LCS9/ whole genome sequencing.</title>
        <authorList>
            <person name="Kim M.K."/>
            <person name="Srinivasan S."/>
            <person name="Lee J.-J."/>
        </authorList>
    </citation>
    <scope>NUCLEOTIDE SEQUENCE [LARGE SCALE GENOMIC DNA]</scope>
    <source>
        <strain evidence="3">LCS9</strain>
    </source>
</reference>
<dbReference type="EMBL" id="CP011390">
    <property type="protein sequence ID" value="ANE53286.1"/>
    <property type="molecule type" value="Genomic_DNA"/>
</dbReference>
<dbReference type="Pfam" id="PF02627">
    <property type="entry name" value="CMD"/>
    <property type="match status" value="1"/>
</dbReference>
<accession>A0A172U1Z7</accession>
<dbReference type="Proteomes" id="UP000077177">
    <property type="component" value="Chromosome"/>
</dbReference>
<evidence type="ECO:0000313" key="2">
    <source>
        <dbReference type="EMBL" id="ANE53286.1"/>
    </source>
</evidence>
<dbReference type="Gene3D" id="1.20.1290.10">
    <property type="entry name" value="AhpD-like"/>
    <property type="match status" value="1"/>
</dbReference>
<dbReference type="GO" id="GO:0051920">
    <property type="term" value="F:peroxiredoxin activity"/>
    <property type="evidence" value="ECO:0007669"/>
    <property type="project" value="InterPro"/>
</dbReference>
<dbReference type="InterPro" id="IPR029032">
    <property type="entry name" value="AhpD-like"/>
</dbReference>
<organism evidence="2 3">
    <name type="scientific">Flavisolibacter tropicus</name>
    <dbReference type="NCBI Taxonomy" id="1492898"/>
    <lineage>
        <taxon>Bacteria</taxon>
        <taxon>Pseudomonadati</taxon>
        <taxon>Bacteroidota</taxon>
        <taxon>Chitinophagia</taxon>
        <taxon>Chitinophagales</taxon>
        <taxon>Chitinophagaceae</taxon>
        <taxon>Flavisolibacter</taxon>
    </lineage>
</organism>
<dbReference type="OrthoDB" id="9801997at2"/>